<evidence type="ECO:0000313" key="9">
    <source>
        <dbReference type="EMBL" id="AXK83902.1"/>
    </source>
</evidence>
<dbReference type="AlphaFoldDB" id="A0A346A405"/>
<keyword evidence="2 7" id="KW-0813">Transport</keyword>
<feature type="transmembrane region" description="Helical" evidence="7">
    <location>
        <begin position="123"/>
        <end position="142"/>
    </location>
</feature>
<gene>
    <name evidence="9" type="ORF">DW352_07245</name>
</gene>
<dbReference type="Proteomes" id="UP000254889">
    <property type="component" value="Chromosome"/>
</dbReference>
<evidence type="ECO:0000256" key="4">
    <source>
        <dbReference type="ARBA" id="ARBA00022692"/>
    </source>
</evidence>
<comment type="similarity">
    <text evidence="7">Belongs to the binding-protein-dependent transport system permease family.</text>
</comment>
<accession>A0A346A405</accession>
<sequence length="248" mass="26871">MFSPVTLLRVAIILAFLAGWELLSRSGWLYRDVVPSWLAIGKALADLLLHADYYFNLGVTAGEIAAALAIGGVSGLAVGIVLGSNRFLAKAYEPYLYYLGPTPKIIFFPIMIMWFGVGPGSKIALGVLSCFFPVALSAAAGMRQIDKVLIKVGKSFRANTWQTVWKIYLPAMRHPIINGIRLGLGVALIGTLLAETKLSNKGIGFLIIQAYSVFDMPRMYAMLIVLFVLAIGANALVGRLGGLHTIRR</sequence>
<evidence type="ECO:0000256" key="6">
    <source>
        <dbReference type="ARBA" id="ARBA00023136"/>
    </source>
</evidence>
<evidence type="ECO:0000259" key="8">
    <source>
        <dbReference type="PROSITE" id="PS50928"/>
    </source>
</evidence>
<keyword evidence="6 7" id="KW-0472">Membrane</keyword>
<dbReference type="EMBL" id="CP031417">
    <property type="protein sequence ID" value="AXK83902.1"/>
    <property type="molecule type" value="Genomic_DNA"/>
</dbReference>
<name>A0A346A405_9HYPH</name>
<feature type="transmembrane region" description="Helical" evidence="7">
    <location>
        <begin position="61"/>
        <end position="83"/>
    </location>
</feature>
<keyword evidence="5 7" id="KW-1133">Transmembrane helix</keyword>
<dbReference type="Pfam" id="PF00528">
    <property type="entry name" value="BPD_transp_1"/>
    <property type="match status" value="1"/>
</dbReference>
<evidence type="ECO:0000313" key="10">
    <source>
        <dbReference type="Proteomes" id="UP000254889"/>
    </source>
</evidence>
<dbReference type="Gene3D" id="1.10.3720.10">
    <property type="entry name" value="MetI-like"/>
    <property type="match status" value="1"/>
</dbReference>
<evidence type="ECO:0000256" key="3">
    <source>
        <dbReference type="ARBA" id="ARBA00022475"/>
    </source>
</evidence>
<keyword evidence="3" id="KW-1003">Cell membrane</keyword>
<dbReference type="GO" id="GO:0005886">
    <property type="term" value="C:plasma membrane"/>
    <property type="evidence" value="ECO:0007669"/>
    <property type="project" value="UniProtKB-SubCell"/>
</dbReference>
<feature type="transmembrane region" description="Helical" evidence="7">
    <location>
        <begin position="6"/>
        <end position="23"/>
    </location>
</feature>
<keyword evidence="4 7" id="KW-0812">Transmembrane</keyword>
<dbReference type="CDD" id="cd06261">
    <property type="entry name" value="TM_PBP2"/>
    <property type="match status" value="1"/>
</dbReference>
<dbReference type="InterPro" id="IPR000515">
    <property type="entry name" value="MetI-like"/>
</dbReference>
<dbReference type="InterPro" id="IPR035906">
    <property type="entry name" value="MetI-like_sf"/>
</dbReference>
<protein>
    <submittedName>
        <fullName evidence="9">ABC transporter permease</fullName>
    </submittedName>
</protein>
<dbReference type="PROSITE" id="PS50928">
    <property type="entry name" value="ABC_TM1"/>
    <property type="match status" value="1"/>
</dbReference>
<dbReference type="SUPFAM" id="SSF161098">
    <property type="entry name" value="MetI-like"/>
    <property type="match status" value="1"/>
</dbReference>
<comment type="subcellular location">
    <subcellularLocation>
        <location evidence="1 7">Cell membrane</location>
        <topology evidence="1 7">Multi-pass membrane protein</topology>
    </subcellularLocation>
</comment>
<feature type="transmembrane region" description="Helical" evidence="7">
    <location>
        <begin position="95"/>
        <end position="117"/>
    </location>
</feature>
<feature type="transmembrane region" description="Helical" evidence="7">
    <location>
        <begin position="176"/>
        <end position="194"/>
    </location>
</feature>
<reference evidence="9 10" key="1">
    <citation type="submission" date="2018-07" db="EMBL/GenBank/DDBJ databases">
        <authorList>
            <person name="Quirk P.G."/>
            <person name="Krulwich T.A."/>
        </authorList>
    </citation>
    <scope>NUCLEOTIDE SEQUENCE [LARGE SCALE GENOMIC DNA]</scope>
    <source>
        <strain evidence="9 10">CC-BB4</strain>
    </source>
</reference>
<evidence type="ECO:0000256" key="5">
    <source>
        <dbReference type="ARBA" id="ARBA00022989"/>
    </source>
</evidence>
<organism evidence="9 10">
    <name type="scientific">Pseudolabrys taiwanensis</name>
    <dbReference type="NCBI Taxonomy" id="331696"/>
    <lineage>
        <taxon>Bacteria</taxon>
        <taxon>Pseudomonadati</taxon>
        <taxon>Pseudomonadota</taxon>
        <taxon>Alphaproteobacteria</taxon>
        <taxon>Hyphomicrobiales</taxon>
        <taxon>Xanthobacteraceae</taxon>
        <taxon>Pseudolabrys</taxon>
    </lineage>
</organism>
<dbReference type="PANTHER" id="PTHR30151">
    <property type="entry name" value="ALKANE SULFONATE ABC TRANSPORTER-RELATED, MEMBRANE SUBUNIT"/>
    <property type="match status" value="1"/>
</dbReference>
<dbReference type="PANTHER" id="PTHR30151:SF0">
    <property type="entry name" value="ABC TRANSPORTER PERMEASE PROTEIN MJ0413-RELATED"/>
    <property type="match status" value="1"/>
</dbReference>
<dbReference type="KEGG" id="ptaw:DW352_07245"/>
<dbReference type="OrthoDB" id="9792509at2"/>
<feature type="domain" description="ABC transmembrane type-1" evidence="8">
    <location>
        <begin position="57"/>
        <end position="237"/>
    </location>
</feature>
<evidence type="ECO:0000256" key="7">
    <source>
        <dbReference type="RuleBase" id="RU363032"/>
    </source>
</evidence>
<evidence type="ECO:0000256" key="1">
    <source>
        <dbReference type="ARBA" id="ARBA00004651"/>
    </source>
</evidence>
<proteinExistence type="inferred from homology"/>
<feature type="transmembrane region" description="Helical" evidence="7">
    <location>
        <begin position="219"/>
        <end position="238"/>
    </location>
</feature>
<keyword evidence="10" id="KW-1185">Reference proteome</keyword>
<evidence type="ECO:0000256" key="2">
    <source>
        <dbReference type="ARBA" id="ARBA00022448"/>
    </source>
</evidence>
<dbReference type="GO" id="GO:0055085">
    <property type="term" value="P:transmembrane transport"/>
    <property type="evidence" value="ECO:0007669"/>
    <property type="project" value="InterPro"/>
</dbReference>